<dbReference type="PIRSF" id="PIRSF038996">
    <property type="entry name" value="FldA"/>
    <property type="match status" value="1"/>
</dbReference>
<dbReference type="PRINTS" id="PR00369">
    <property type="entry name" value="FLAVODOXIN"/>
</dbReference>
<accession>A0A1D8D1P9</accession>
<evidence type="ECO:0000256" key="1">
    <source>
        <dbReference type="ARBA" id="ARBA00001917"/>
    </source>
</evidence>
<dbReference type="Gene3D" id="3.40.50.360">
    <property type="match status" value="1"/>
</dbReference>
<dbReference type="OrthoDB" id="9790745at2"/>
<organism evidence="9 10">
    <name type="scientific">Chlorobaculum limnaeum</name>
    <dbReference type="NCBI Taxonomy" id="274537"/>
    <lineage>
        <taxon>Bacteria</taxon>
        <taxon>Pseudomonadati</taxon>
        <taxon>Chlorobiota</taxon>
        <taxon>Chlorobiia</taxon>
        <taxon>Chlorobiales</taxon>
        <taxon>Chlorobiaceae</taxon>
        <taxon>Chlorobaculum</taxon>
    </lineage>
</organism>
<dbReference type="InterPro" id="IPR029039">
    <property type="entry name" value="Flavoprotein-like_sf"/>
</dbReference>
<sequence length="168" mass="18681">MNKTAVVWASQTGNTKEAAELIAEQIGRERIDLFDVADIPACRLSEYDMLIIGTSTWGAGELPHGWRQAVGALDKLDFTGKTVAFFGLGDQLVYGDWYVDAMGILHDRFVSLGAKVVGAWPNDTYEFSSSRALRDGMFVGLALDADNQEHLTRERIRRWVCSIRPCLP</sequence>
<evidence type="ECO:0000259" key="8">
    <source>
        <dbReference type="PROSITE" id="PS50902"/>
    </source>
</evidence>
<feature type="domain" description="Flavodoxin-like" evidence="8">
    <location>
        <begin position="4"/>
        <end position="164"/>
    </location>
</feature>
<comment type="function">
    <text evidence="7">Low-potential electron donor to a number of redox enzymes.</text>
</comment>
<dbReference type="KEGG" id="clz:BIU88_08825"/>
<dbReference type="Proteomes" id="UP000095185">
    <property type="component" value="Chromosome"/>
</dbReference>
<dbReference type="InterPro" id="IPR050619">
    <property type="entry name" value="Flavodoxin"/>
</dbReference>
<evidence type="ECO:0000313" key="10">
    <source>
        <dbReference type="Proteomes" id="UP000095185"/>
    </source>
</evidence>
<keyword evidence="6 7" id="KW-0249">Electron transport</keyword>
<gene>
    <name evidence="9" type="ORF">BIU88_08825</name>
</gene>
<dbReference type="EMBL" id="CP017305">
    <property type="protein sequence ID" value="AOS85072.1"/>
    <property type="molecule type" value="Genomic_DNA"/>
</dbReference>
<dbReference type="GO" id="GO:0010181">
    <property type="term" value="F:FMN binding"/>
    <property type="evidence" value="ECO:0007669"/>
    <property type="project" value="UniProtKB-UniRule"/>
</dbReference>
<comment type="cofactor">
    <cofactor evidence="1 7">
        <name>FMN</name>
        <dbReference type="ChEBI" id="CHEBI:58210"/>
    </cofactor>
</comment>
<evidence type="ECO:0000256" key="7">
    <source>
        <dbReference type="PIRNR" id="PIRNR038996"/>
    </source>
</evidence>
<dbReference type="InterPro" id="IPR001094">
    <property type="entry name" value="Flavdoxin-like"/>
</dbReference>
<dbReference type="RefSeq" id="WP_069811565.1">
    <property type="nucleotide sequence ID" value="NZ_CP017305.1"/>
</dbReference>
<dbReference type="PANTHER" id="PTHR42809">
    <property type="entry name" value="FLAVODOXIN 2"/>
    <property type="match status" value="1"/>
</dbReference>
<name>A0A1D8D1P9_CHLLM</name>
<dbReference type="PANTHER" id="PTHR42809:SF1">
    <property type="entry name" value="FLAVODOXIN 1"/>
    <property type="match status" value="1"/>
</dbReference>
<evidence type="ECO:0000256" key="5">
    <source>
        <dbReference type="ARBA" id="ARBA00022643"/>
    </source>
</evidence>
<dbReference type="PROSITE" id="PS50902">
    <property type="entry name" value="FLAVODOXIN_LIKE"/>
    <property type="match status" value="1"/>
</dbReference>
<comment type="similarity">
    <text evidence="2 7">Belongs to the flavodoxin family.</text>
</comment>
<keyword evidence="4 7" id="KW-0285">Flavoprotein</keyword>
<evidence type="ECO:0000256" key="2">
    <source>
        <dbReference type="ARBA" id="ARBA00005267"/>
    </source>
</evidence>
<dbReference type="InterPro" id="IPR008254">
    <property type="entry name" value="Flavodoxin/NO_synth"/>
</dbReference>
<dbReference type="Pfam" id="PF00258">
    <property type="entry name" value="Flavodoxin_1"/>
    <property type="match status" value="1"/>
</dbReference>
<keyword evidence="5 7" id="KW-0288">FMN</keyword>
<dbReference type="SUPFAM" id="SSF52218">
    <property type="entry name" value="Flavoproteins"/>
    <property type="match status" value="1"/>
</dbReference>
<dbReference type="GO" id="GO:0009055">
    <property type="term" value="F:electron transfer activity"/>
    <property type="evidence" value="ECO:0007669"/>
    <property type="project" value="UniProtKB-UniRule"/>
</dbReference>
<evidence type="ECO:0000256" key="3">
    <source>
        <dbReference type="ARBA" id="ARBA00022448"/>
    </source>
</evidence>
<dbReference type="AlphaFoldDB" id="A0A1D8D1P9"/>
<dbReference type="InterPro" id="IPR010086">
    <property type="entry name" value="Flavodoxin_lc"/>
</dbReference>
<dbReference type="NCBIfam" id="NF006739">
    <property type="entry name" value="PRK09267.1-5"/>
    <property type="match status" value="1"/>
</dbReference>
<keyword evidence="3 7" id="KW-0813">Transport</keyword>
<dbReference type="NCBIfam" id="TIGR01752">
    <property type="entry name" value="flav_long"/>
    <property type="match status" value="1"/>
</dbReference>
<proteinExistence type="inferred from homology"/>
<dbReference type="STRING" id="274537.BIU88_08825"/>
<evidence type="ECO:0000256" key="6">
    <source>
        <dbReference type="ARBA" id="ARBA00022982"/>
    </source>
</evidence>
<evidence type="ECO:0000256" key="4">
    <source>
        <dbReference type="ARBA" id="ARBA00022630"/>
    </source>
</evidence>
<protein>
    <recommendedName>
        <fullName evidence="7">Flavodoxin</fullName>
    </recommendedName>
</protein>
<reference evidence="9" key="1">
    <citation type="submission" date="2016-09" db="EMBL/GenBank/DDBJ databases">
        <title>Genome sequence of Chlorobaculum limnaeum.</title>
        <authorList>
            <person name="Liu Z."/>
            <person name="Tank M."/>
            <person name="Bryant D.A."/>
        </authorList>
    </citation>
    <scope>NUCLEOTIDE SEQUENCE [LARGE SCALE GENOMIC DNA]</scope>
    <source>
        <strain evidence="9">DSM 1677</strain>
    </source>
</reference>
<keyword evidence="10" id="KW-1185">Reference proteome</keyword>
<evidence type="ECO:0000313" key="9">
    <source>
        <dbReference type="EMBL" id="AOS85072.1"/>
    </source>
</evidence>